<evidence type="ECO:0000256" key="15">
    <source>
        <dbReference type="SAM" id="MobiDB-lite"/>
    </source>
</evidence>
<dbReference type="Pfam" id="PF25007">
    <property type="entry name" value="DYH2-5-8_CC"/>
    <property type="match status" value="1"/>
</dbReference>
<dbReference type="PANTHER" id="PTHR45703">
    <property type="entry name" value="DYNEIN HEAVY CHAIN"/>
    <property type="match status" value="1"/>
</dbReference>
<dbReference type="FunFam" id="1.10.287.2620:FF:000002">
    <property type="entry name" value="Dynein heavy chain 2, axonemal"/>
    <property type="match status" value="1"/>
</dbReference>
<evidence type="ECO:0000259" key="16">
    <source>
        <dbReference type="SMART" id="SM00382"/>
    </source>
</evidence>
<dbReference type="Gene3D" id="3.20.180.20">
    <property type="entry name" value="Dynein heavy chain, N-terminal domain 2"/>
    <property type="match status" value="1"/>
</dbReference>
<dbReference type="SMART" id="SM00382">
    <property type="entry name" value="AAA"/>
    <property type="match status" value="2"/>
</dbReference>
<accession>D2V307</accession>
<dbReference type="InterPro" id="IPR041589">
    <property type="entry name" value="DNAH3_AAA_lid_1"/>
</dbReference>
<dbReference type="GO" id="GO:0005874">
    <property type="term" value="C:microtubule"/>
    <property type="evidence" value="ECO:0007669"/>
    <property type="project" value="UniProtKB-KW"/>
</dbReference>
<dbReference type="GO" id="GO:0005524">
    <property type="term" value="F:ATP binding"/>
    <property type="evidence" value="ECO:0007669"/>
    <property type="project" value="UniProtKB-KW"/>
</dbReference>
<evidence type="ECO:0000256" key="12">
    <source>
        <dbReference type="ARBA" id="ARBA00023212"/>
    </source>
</evidence>
<dbReference type="InterPro" id="IPR041228">
    <property type="entry name" value="Dynein_C"/>
</dbReference>
<keyword evidence="5" id="KW-0677">Repeat</keyword>
<dbReference type="FunFam" id="1.10.8.1220:FF:000001">
    <property type="entry name" value="Dynein axonemal heavy chain 5"/>
    <property type="match status" value="1"/>
</dbReference>
<evidence type="ECO:0000256" key="13">
    <source>
        <dbReference type="ARBA" id="ARBA00023273"/>
    </source>
</evidence>
<feature type="compositionally biased region" description="Basic and acidic residues" evidence="15">
    <location>
        <begin position="3984"/>
        <end position="3998"/>
    </location>
</feature>
<dbReference type="InterPro" id="IPR027417">
    <property type="entry name" value="P-loop_NTPase"/>
</dbReference>
<comment type="subcellular location">
    <subcellularLocation>
        <location evidence="1">Cytoplasm</location>
        <location evidence="1">Cytoskeleton</location>
        <location evidence="1">Cilium axoneme</location>
    </subcellularLocation>
</comment>
<keyword evidence="4" id="KW-0493">Microtubule</keyword>
<dbReference type="GO" id="GO:0008017">
    <property type="term" value="F:microtubule binding"/>
    <property type="evidence" value="ECO:0007669"/>
    <property type="project" value="UniProtKB-ARBA"/>
</dbReference>
<dbReference type="FunFam" id="3.20.180.20:FF:000001">
    <property type="entry name" value="Dynein axonemal heavy chain 5"/>
    <property type="match status" value="1"/>
</dbReference>
<reference evidence="17 18" key="1">
    <citation type="journal article" date="2010" name="Cell">
        <title>The genome of Naegleria gruberi illuminates early eukaryotic versatility.</title>
        <authorList>
            <person name="Fritz-Laylin L.K."/>
            <person name="Prochnik S.E."/>
            <person name="Ginger M.L."/>
            <person name="Dacks J.B."/>
            <person name="Carpenter M.L."/>
            <person name="Field M.C."/>
            <person name="Kuo A."/>
            <person name="Paredez A."/>
            <person name="Chapman J."/>
            <person name="Pham J."/>
            <person name="Shu S."/>
            <person name="Neupane R."/>
            <person name="Cipriano M."/>
            <person name="Mancuso J."/>
            <person name="Tu H."/>
            <person name="Salamov A."/>
            <person name="Lindquist E."/>
            <person name="Shapiro H."/>
            <person name="Lucas S."/>
            <person name="Grigoriev I.V."/>
            <person name="Cande W.Z."/>
            <person name="Fulton C."/>
            <person name="Rokhsar D.S."/>
            <person name="Dawson S.C."/>
        </authorList>
    </citation>
    <scope>NUCLEOTIDE SEQUENCE [LARGE SCALE GENOMIC DNA]</scope>
    <source>
        <strain evidence="17 18">NEG-M</strain>
    </source>
</reference>
<feature type="domain" description="AAA+ ATPase" evidence="16">
    <location>
        <begin position="1854"/>
        <end position="1989"/>
    </location>
</feature>
<evidence type="ECO:0000256" key="14">
    <source>
        <dbReference type="SAM" id="Coils"/>
    </source>
</evidence>
<dbReference type="Pfam" id="PF03028">
    <property type="entry name" value="Dynein_heavy"/>
    <property type="match status" value="1"/>
</dbReference>
<evidence type="ECO:0000256" key="3">
    <source>
        <dbReference type="ARBA" id="ARBA00022490"/>
    </source>
</evidence>
<keyword evidence="12" id="KW-0206">Cytoskeleton</keyword>
<feature type="domain" description="AAA+ ATPase" evidence="16">
    <location>
        <begin position="2458"/>
        <end position="2603"/>
    </location>
</feature>
<dbReference type="InterPro" id="IPR041466">
    <property type="entry name" value="Dynein_AAA5_ext"/>
</dbReference>
<evidence type="ECO:0000313" key="18">
    <source>
        <dbReference type="Proteomes" id="UP000006671"/>
    </source>
</evidence>
<dbReference type="Pfam" id="PF17852">
    <property type="entry name" value="Dynein_AAA_lid"/>
    <property type="match status" value="1"/>
</dbReference>
<evidence type="ECO:0000256" key="6">
    <source>
        <dbReference type="ARBA" id="ARBA00022741"/>
    </source>
</evidence>
<dbReference type="SUPFAM" id="SSF46966">
    <property type="entry name" value="Spectrin repeat"/>
    <property type="match status" value="1"/>
</dbReference>
<dbReference type="FunFam" id="3.40.50.300:FF:000219">
    <property type="entry name" value="Dynein axonemal heavy chain 17"/>
    <property type="match status" value="1"/>
</dbReference>
<dbReference type="InterPro" id="IPR004273">
    <property type="entry name" value="Dynein_heavy_D6_P-loop"/>
</dbReference>
<evidence type="ECO:0000256" key="4">
    <source>
        <dbReference type="ARBA" id="ARBA00022701"/>
    </source>
</evidence>
<dbReference type="InterPro" id="IPR003593">
    <property type="entry name" value="AAA+_ATPase"/>
</dbReference>
<dbReference type="OMA" id="KLPCAIW"/>
<dbReference type="InterPro" id="IPR013602">
    <property type="entry name" value="Dynein_heavy_linker"/>
</dbReference>
<dbReference type="GO" id="GO:0036156">
    <property type="term" value="C:inner dynein arm"/>
    <property type="evidence" value="ECO:0007669"/>
    <property type="project" value="UniProtKB-ARBA"/>
</dbReference>
<dbReference type="Gene3D" id="1.20.920.20">
    <property type="match status" value="1"/>
</dbReference>
<keyword evidence="18" id="KW-1185">Reference proteome</keyword>
<dbReference type="GO" id="GO:0051959">
    <property type="term" value="F:dynein light intermediate chain binding"/>
    <property type="evidence" value="ECO:0007669"/>
    <property type="project" value="InterPro"/>
</dbReference>
<sequence length="4562" mass="524375">MPPKQEVDDSKILDERQAWIERAVRNTFRVSEKDTKKLLETEDYRKITSTFFENAEAKQIFIFINSTGSFQISISMPSQYSKKVICFFKKTKVSITPENIGTALIHFEVLESPLETLSLISNKLFLPILKNSVEQTSASDQEDEDKVSRDVVTYFQKFIASTYVTSGQVEGKTLLPIPPDDVIQETSSENSDQDKDMIHTLETAVVNWANQIKEVLNKDPESLFVPNYNPGPLDEMNFWNSKYLDLESVAKQLAGEKVTKVIEILKENQSTYIPSFLKMVEEVEIRKHEAFENHRFLKPLRKYFESVNLKSDNHAEYSELPNVFRSIFHLIFMIWKTSTTYNKSERLVVLVRELCNDLIDHSREYIGGREIFNMEFPDAVEKFENTLSTCGLVKKYYFAYKLKVEQECPTNQWRVPPASLFHRLDHFLERCRDILNIFNQGRLFGKLATLQIGGTKGDSLSREVKDIYVHFSEEIAKFKEIQYDALVVEEQKFEEDFYHFKNQIKEFEKKIGSIISKSFEDCSTIHAGVKVIESFEGLLDREAVQQEIVKKQGDLLQTYRKELKRVQQTFTESKTSPIIFHNMPPVTGAIQWAESLLERINGPMNRLISLSKTIFDNSEGKETVKLHSNIVGKIKQYQQQKYAEWAKSVGEISETKLNEMLLKRTDDGMVIVNFDPALVKLLREVNYLQKINTLHEGEPAWSIPQEAIDLFSKNEKYRTQTGSLEYIVNMYNIVQGSLTPVERPLFQTQIQKIDGILERALNSLSWKNDVEIDSFLSEAMNSVKLASTTLSIIKKNTGEIEKALMKWEKNPMFQRKETRTLTMKELDGRNKEMKVTYEKMVKKTEQLPEELGCIGVDESAEPWKNFVKHINDIVVDGICKSVIASVRALMDQMNVEYLLKTEQSPFLEISLNLVKKPNSEVHFATFTPSLDEKGENSFVHVVDSWINDFTTVSASIPRLDSSSGDYIKEVKSNTDVISTISQIHESIKTVTVECNKFAEQFIAQKAIYETDQKEFFDEFLEVNFPHGSHGKSHHVELPKFDEQIKKYHNIHEQIKELTACDNAGWLRVDAKPIKQELLKICTSWEKLFSNFLVQNVSERLNDIYQFMNTVESGIDKEVTDGDITTLREVIRYIRDIKSETESENGIFQPLQEIVVLLSQYGIELAPNLVHTLEQAPVKWDGLYKRSLVRRTELSDLQDKESQKVKEQGLQFGKRVLKFQEEFRDMAAFFYKSGSQDAYKSIDKWQVLLVDMEKEATKLRELQDLFEITVSEYNALKTCREEVMLLKSLWDIISHILSLFKDWMKTSFKKVDVDALVEESKKLKKTIQNFNTKARAWDSYSGLNNAVNNMLTSLPLVQDLRNPAMRRRHWDELLEETHKKGAIDPDDNFNLDQLLDLGLHSYVDTVQTIVDKASKELIIEKALTKVESVWSTLNFDFGYDGELKCSIMGAVEDIVEILQDNQVQLQNMSTMKYVEFFIESLTKWQIALSTIDSIITEWVGVQKKWQNLYPIFMMSKDIKEKLHEDAVRFAEADTEWRNFMEVAKAVPKIVEACTEPTIRTKLDTSKDVLEILQHIEEKLELCQKSLSEYLETKCKAFPRFYFIKAGDVIDILSKGSFPKLVMKHMSKIVEAVETLTFDENSDLTNGMISKEDEIITFPDKYECKGPVEDWLNGVLNTIVSSLTHTLGDAHAAYVEQQRDQWVFQFPAQIVIVASRVWFTSEVNSAFERQEEGNKNALKDYYNQLKDQLAKLTTLVQGELTPGDRKKIITLITVDVHNRDIVLKLIEEKAESSQVFTWQSQLRYSWDDTKGCTINIADAEFKYGYEYIGNCGCLVITPLTDRCYITLTQSLRLIMGGAPAGPAGTGKTETTKDLGRALGIQVYVFNCTEQMNPASLGNIFKGLSMTGTWGCFDEFNRIRVGVLSVVATQFKSILDAIKAQKKEFLFEQETISLIPTCGVFITMNPGYKGRTELPENLKALFRPCAMIVPDFMNICEIMLASEGFINAKELAKKFVTLYRLNKELLSKQDHYDWGLRAVKSVLVIAGGLKRAEPQVSEDRILMRALRDTNLAKLSRDDIEIFRGLIRDLFPKIEIEAKSDPELVKAVKQATEEKRLQTGENDIFIGKVVQFKELLDVRHSVFVLGPAGSGKSCVWKTLSKAFEIQGRRTWAHVLNPKSVTSGELYGYTHPVSKDWKDGLLSNTMREMYETKTPLPKWIVLDGDIDAEWIESMNTVMDDNKVLTLANNERIPLSPSMRMLFEIDHLRNATPATVSRAGILFLNETDIGWNPFKESWIETRSVEKEKQNLDRLFYTYAPHILFWLKKHNHIIPRQDISMIQTLCYLLEGLITPESCPPGCSHEIYEYYFAFACIWAFGGALEDDERVLFNAMFKKDFPQVKFPENATVFDYFVVTEGETVRLEPWATKVKEYNHDFELPFNEIVVSTADTARLTYLMDLLADRRRPVLLVGTAGTGKTTIVKGKLRSLDEETLYTTINFNSNTDAESFQNILEQSITKKAGKMYGPPGRKKLIYFIDDLNMPNPDKYGTQSAVEFLRQHMDYGFWYDRNNMGVKEVTNVQYLAAMNPKAGSFTVTGRLQRHFGMFACTFPADADLKTIYSQIISAHVESFDRRVQTISTKLVDATIKLHKEVAKFFLPTAVKFHYQFNLREISNIFQGLCRSTKEHYSDPVHMIRLWMHEAFRVFSDRMTEQDDVNKFSAMATKISKDVLDCEIQDGQSLLFSSFVVESDNGTGVYCEANDFNKLKLVLEKKLEEYNSSRSIMNLELFKQAIWHVCRISRILSNPRGNALLVGVGGSGKQSLAKLASFINNYEISQITVTPSYKIIDFKKDLLELYKKSGEKDMKISFILTDSQIFDQKQLVFINDFLSSGFIPELFTPDDVEKSIQAVQPAVKYAGKDHNDKKVCWDFFLEKVKKNLHLVLCFSPVGEQLRVWCRKFPAIMNCSVIDWFHEWPRDALISVAYRFLTDADMNLGDDEMIKNISEHMAFAHESVSMACKSYQHIERRYNYTTPKSFLELIEVYKTLLAKKREELNGTIERLSNGLTKINESEEKVKELSTVLAQEAIIVEEKKRATEELLAKVTKENTFLASQQKIVEEEEVKQNKVVDEVNALAKVCTDELKQAEPLIEKAKKSLEVLNVKDFQELKSFTNPPAFVDVVLSAVMILKAQRGVPKNVVWAESKKMMNNPNQFMVELVSYNAESIPKIPQENIDALKNSKYLQHPNFVPSFIESKSTAAAGLCDWVINVVAFYDLDKQIEPKRQKLSQAMEEKEKNESHLKKISDKLNTLRKAKEQAETEHNNAAQELVRIEKQRKKTEDKLNLAHRLVNGLSDEKIRWAESIKDLREREKTLVGDVLLAAAFLSYVGPFTKKYRNMLIEEKWIIDLKERKIPTSEGIDPLFGVLAEEAQVAQWNNEGLPSDRVSVENGSIVTNCKRWPLLIDPQLQGVKWIKNMESKNNLQVIQLTKKGYLETLIHAIMNGYPVLIENIGENIDPILDPLLAQSYTRKGNSVSIKLGNREVDFDPKFRLYLQTKLPNPHYRPEIVAQTTLLNFMVTEQGLDDQLLGTVVNKERPDLEELRLSYLRQLRQFKIELKGCEDALRNELSNAKGDYLENHRLIDNLEATKKKSQQINVSLKEILENNKMIDESRSVYRTVSTRGSMLYFLIDQLSKIDHMYQYSLEAFMVVFNKALEKAEPADNVDKRVENIVDSITETLFSYVSRGLFERHKLIFSMMLCIEIMRKKGEIEPNQIDFLLRAPRVDGVERKETVIGWCSELSWAYVQALTAIEGTSPAFSLLPDDMAGSWRRWKEWTEFEKPEEKPLPLEWKNLLPFQKLLIIRCLRPDRLTMAVTNFVKERIGEKYVKDIPVDLEVSYGDAGPTTPLFFILSPGVDPVKAVERIGEKFGFTESAGKFKNVSLGEGQTVVAENALQHAFRTGGWVMLNNLHLTPEWLGALEKKLDQYAEQYGRQEMREKKRREKEGLKRSSSAAASRRLEEEEQVEGEKGEEPEVGISIDPTSPQEDKKAEIPEVEEDSEESDEEEDLGHPDFRVFLSAEPSNQIPIGILQRSIKLTNEPPSGLRANLFRSLMQFDDNIWEGSSKQTEFKGILFSLCFFHACIVERKKFGPQGWNRNYPFNLGDLITCIHVLNNYLEDRPKVPWEDLRYVFGEIMYGGHITDDWDRKLCKTYLEKFIRPDVVDQLELCPEFLSPPTNLTYKGYLEYVEKVLPPESPVAFGLHPNAEIGFRTTQGENMFNMIAEMQPRSTSAGDGMSYQDKVQAGIRRILDTLPEPFNLEEIADRLDEERTPYQNSFYQECEYMNRLLVELDRSLKELQSGLDGLLTITEKMTILQDCIYQNKVPETWSSLAYPSPRKLDSWFDDLMQRYAQLLNWTGDLQTPKVVWISGLFNPQSFLTAIMQTIARQKTWALDEMTLVAEVTKKYAVDEIEQSAREGAYVTGMFLEGAGWDPKKNHLIDSKLKDLHPRMPIIHIKAVQNEKSDPNSFYDCPVYRTPDRGPDYIFTCKLKTRDHPSKWIMGGVAMILDQVDTL</sequence>
<evidence type="ECO:0000256" key="1">
    <source>
        <dbReference type="ARBA" id="ARBA00004430"/>
    </source>
</evidence>
<dbReference type="Gene3D" id="3.40.50.300">
    <property type="entry name" value="P-loop containing nucleotide triphosphate hydrolases"/>
    <property type="match status" value="5"/>
</dbReference>
<dbReference type="FunFam" id="1.20.140.100:FF:000001">
    <property type="entry name" value="dynein heavy chain 17, axonemal"/>
    <property type="match status" value="1"/>
</dbReference>
<dbReference type="InterPro" id="IPR041658">
    <property type="entry name" value="AAA_lid_11"/>
</dbReference>
<dbReference type="FunFam" id="1.10.8.710:FF:000007">
    <property type="entry name" value="Putative dynein heavy chain"/>
    <property type="match status" value="1"/>
</dbReference>
<feature type="coiled-coil region" evidence="14">
    <location>
        <begin position="3279"/>
        <end position="3341"/>
    </location>
</feature>
<keyword evidence="11" id="KW-0505">Motor protein</keyword>
<dbReference type="Gene3D" id="1.10.8.720">
    <property type="entry name" value="Region D6 of dynein motor"/>
    <property type="match status" value="1"/>
</dbReference>
<evidence type="ECO:0000256" key="8">
    <source>
        <dbReference type="ARBA" id="ARBA00023017"/>
    </source>
</evidence>
<dbReference type="InParanoid" id="D2V307"/>
<feature type="region of interest" description="Disordered" evidence="15">
    <location>
        <begin position="3984"/>
        <end position="4058"/>
    </location>
</feature>
<dbReference type="Pfam" id="PF18198">
    <property type="entry name" value="AAA_lid_11"/>
    <property type="match status" value="1"/>
</dbReference>
<dbReference type="InterPro" id="IPR035706">
    <property type="entry name" value="AAA_9"/>
</dbReference>
<dbReference type="GO" id="GO:0045505">
    <property type="term" value="F:dynein intermediate chain binding"/>
    <property type="evidence" value="ECO:0007669"/>
    <property type="project" value="InterPro"/>
</dbReference>
<dbReference type="Pfam" id="PF12774">
    <property type="entry name" value="AAA_6"/>
    <property type="match status" value="1"/>
</dbReference>
<dbReference type="STRING" id="5762.D2V307"/>
<dbReference type="Gene3D" id="1.10.472.130">
    <property type="match status" value="1"/>
</dbReference>
<name>D2V307_NAEGR</name>
<dbReference type="FunFam" id="1.20.920.30:FF:000002">
    <property type="entry name" value="Dynein axonemal heavy chain 3"/>
    <property type="match status" value="1"/>
</dbReference>
<dbReference type="Gene3D" id="1.20.1270.280">
    <property type="match status" value="1"/>
</dbReference>
<dbReference type="Pfam" id="PF08393">
    <property type="entry name" value="DHC_N2"/>
    <property type="match status" value="1"/>
</dbReference>
<dbReference type="eggNOG" id="KOG3595">
    <property type="taxonomic scope" value="Eukaryota"/>
</dbReference>
<dbReference type="InterPro" id="IPR024317">
    <property type="entry name" value="Dynein_heavy_chain_D4_dom"/>
</dbReference>
<keyword evidence="9 14" id="KW-0175">Coiled coil</keyword>
<dbReference type="Gene3D" id="1.20.58.1120">
    <property type="match status" value="1"/>
</dbReference>
<dbReference type="GeneID" id="8852416"/>
<keyword evidence="10" id="KW-0969">Cilium</keyword>
<dbReference type="Proteomes" id="UP000006671">
    <property type="component" value="Unassembled WGS sequence"/>
</dbReference>
<evidence type="ECO:0000256" key="9">
    <source>
        <dbReference type="ARBA" id="ARBA00023054"/>
    </source>
</evidence>
<dbReference type="Gene3D" id="1.20.920.30">
    <property type="match status" value="1"/>
</dbReference>
<keyword evidence="13" id="KW-0966">Cell projection</keyword>
<dbReference type="Pfam" id="PF17857">
    <property type="entry name" value="AAA_lid_1"/>
    <property type="match status" value="1"/>
</dbReference>
<keyword evidence="8" id="KW-0243">Dynein</keyword>
<dbReference type="InterPro" id="IPR042228">
    <property type="entry name" value="Dynein_linker_3"/>
</dbReference>
<dbReference type="FunFam" id="3.10.490.20:FF:000009">
    <property type="entry name" value="Dynein heavy chain 4"/>
    <property type="match status" value="1"/>
</dbReference>
<dbReference type="FunFam" id="1.10.8.720:FF:000002">
    <property type="entry name" value="Dynein heavy chain 9, axonemal"/>
    <property type="match status" value="1"/>
</dbReference>
<evidence type="ECO:0000256" key="5">
    <source>
        <dbReference type="ARBA" id="ARBA00022737"/>
    </source>
</evidence>
<dbReference type="Pfam" id="PF12777">
    <property type="entry name" value="MT"/>
    <property type="match status" value="1"/>
</dbReference>
<keyword evidence="3" id="KW-0963">Cytoplasm</keyword>
<dbReference type="GO" id="GO:0008569">
    <property type="term" value="F:minus-end-directed microtubule motor activity"/>
    <property type="evidence" value="ECO:0007669"/>
    <property type="project" value="InterPro"/>
</dbReference>
<dbReference type="Gene3D" id="1.20.140.100">
    <property type="entry name" value="Dynein heavy chain, N-terminal domain 2"/>
    <property type="match status" value="1"/>
</dbReference>
<organism evidence="18">
    <name type="scientific">Naegleria gruberi</name>
    <name type="common">Amoeba</name>
    <dbReference type="NCBI Taxonomy" id="5762"/>
    <lineage>
        <taxon>Eukaryota</taxon>
        <taxon>Discoba</taxon>
        <taxon>Heterolobosea</taxon>
        <taxon>Tetramitia</taxon>
        <taxon>Eutetramitia</taxon>
        <taxon>Vahlkampfiidae</taxon>
        <taxon>Naegleria</taxon>
    </lineage>
</organism>
<dbReference type="Pfam" id="PF08385">
    <property type="entry name" value="DHC_N1"/>
    <property type="match status" value="1"/>
</dbReference>
<dbReference type="InterPro" id="IPR035699">
    <property type="entry name" value="AAA_6"/>
</dbReference>
<keyword evidence="7" id="KW-0067">ATP-binding</keyword>
<comment type="similarity">
    <text evidence="2">Belongs to the dynein heavy chain family.</text>
</comment>
<evidence type="ECO:0000256" key="11">
    <source>
        <dbReference type="ARBA" id="ARBA00023175"/>
    </source>
</evidence>
<dbReference type="SUPFAM" id="SSF52540">
    <property type="entry name" value="P-loop containing nucleoside triphosphate hydrolases"/>
    <property type="match status" value="4"/>
</dbReference>
<proteinExistence type="inferred from homology"/>
<dbReference type="InterPro" id="IPR042219">
    <property type="entry name" value="AAA_lid_11_sf"/>
</dbReference>
<dbReference type="PANTHER" id="PTHR45703:SF8">
    <property type="entry name" value="DYNEINS HEAVY CHAIN"/>
    <property type="match status" value="1"/>
</dbReference>
<dbReference type="OrthoDB" id="10251809at2759"/>
<dbReference type="FunFam" id="3.40.50.300:FF:000049">
    <property type="entry name" value="Dynein, axonemal, heavy chain 5"/>
    <property type="match status" value="1"/>
</dbReference>
<dbReference type="Gene3D" id="1.10.8.710">
    <property type="match status" value="1"/>
</dbReference>
<dbReference type="GO" id="GO:0060294">
    <property type="term" value="P:cilium movement involved in cell motility"/>
    <property type="evidence" value="ECO:0007669"/>
    <property type="project" value="UniProtKB-ARBA"/>
</dbReference>
<dbReference type="Pfam" id="PF12775">
    <property type="entry name" value="AAA_7"/>
    <property type="match status" value="1"/>
</dbReference>
<dbReference type="InterPro" id="IPR024743">
    <property type="entry name" value="Dynein_HC_stalk"/>
</dbReference>
<keyword evidence="6" id="KW-0547">Nucleotide-binding</keyword>
<dbReference type="GO" id="GO:0036159">
    <property type="term" value="P:inner dynein arm assembly"/>
    <property type="evidence" value="ECO:0007669"/>
    <property type="project" value="UniProtKB-ARBA"/>
</dbReference>
<dbReference type="RefSeq" id="XP_002681290.1">
    <property type="nucleotide sequence ID" value="XM_002681244.1"/>
</dbReference>
<dbReference type="InterPro" id="IPR043160">
    <property type="entry name" value="Dynein_C_barrel"/>
</dbReference>
<dbReference type="FunFam" id="3.40.50.300:FF:002141">
    <property type="entry name" value="Dynein heavy chain"/>
    <property type="match status" value="1"/>
</dbReference>
<feature type="compositionally biased region" description="Acidic residues" evidence="15">
    <location>
        <begin position="4043"/>
        <end position="4057"/>
    </location>
</feature>
<protein>
    <recommendedName>
        <fullName evidence="16">AAA+ ATPase domain-containing protein</fullName>
    </recommendedName>
</protein>
<dbReference type="EMBL" id="GG738850">
    <property type="protein sequence ID" value="EFC48546.1"/>
    <property type="molecule type" value="Genomic_DNA"/>
</dbReference>
<dbReference type="Gene3D" id="1.10.287.2620">
    <property type="match status" value="1"/>
</dbReference>
<dbReference type="InterPro" id="IPR042222">
    <property type="entry name" value="Dynein_2_N"/>
</dbReference>
<dbReference type="Pfam" id="PF12780">
    <property type="entry name" value="AAA_8"/>
    <property type="match status" value="1"/>
</dbReference>
<dbReference type="FunFam" id="1.20.920.20:FF:000001">
    <property type="entry name" value="dynein heavy chain 2, axonemal"/>
    <property type="match status" value="1"/>
</dbReference>
<evidence type="ECO:0000313" key="17">
    <source>
        <dbReference type="EMBL" id="EFC48546.1"/>
    </source>
</evidence>
<evidence type="ECO:0000256" key="10">
    <source>
        <dbReference type="ARBA" id="ARBA00023069"/>
    </source>
</evidence>
<dbReference type="Pfam" id="PF18199">
    <property type="entry name" value="Dynein_C"/>
    <property type="match status" value="1"/>
</dbReference>
<dbReference type="Gene3D" id="3.10.490.20">
    <property type="match status" value="1"/>
</dbReference>
<dbReference type="FunFam" id="1.20.58.1120:FF:000001">
    <property type="entry name" value="dynein heavy chain 2, axonemal"/>
    <property type="match status" value="1"/>
</dbReference>
<dbReference type="KEGG" id="ngr:NAEGRDRAFT_55628"/>
<dbReference type="InterPro" id="IPR013594">
    <property type="entry name" value="Dynein_heavy_tail"/>
</dbReference>
<dbReference type="Pfam" id="PF12781">
    <property type="entry name" value="AAA_9"/>
    <property type="match status" value="1"/>
</dbReference>
<dbReference type="Gene3D" id="1.10.8.1220">
    <property type="match status" value="1"/>
</dbReference>
<evidence type="ECO:0000256" key="2">
    <source>
        <dbReference type="ARBA" id="ARBA00008887"/>
    </source>
</evidence>
<evidence type="ECO:0000256" key="7">
    <source>
        <dbReference type="ARBA" id="ARBA00022840"/>
    </source>
</evidence>
<dbReference type="InterPro" id="IPR043157">
    <property type="entry name" value="Dynein_AAA1S"/>
</dbReference>
<gene>
    <name evidence="17" type="ORF">NAEGRDRAFT_55628</name>
</gene>
<dbReference type="InterPro" id="IPR026983">
    <property type="entry name" value="DHC"/>
</dbReference>
<dbReference type="VEuPathDB" id="AmoebaDB:NAEGRDRAFT_55628"/>
<dbReference type="InterPro" id="IPR056759">
    <property type="entry name" value="DYH2-5-8_CC"/>
</dbReference>
<dbReference type="Gene3D" id="6.10.140.1060">
    <property type="match status" value="1"/>
</dbReference>